<dbReference type="Gene3D" id="1.20.1300.10">
    <property type="entry name" value="Fumarate reductase/succinate dehydrogenase, transmembrane subunit"/>
    <property type="match status" value="1"/>
</dbReference>
<organism evidence="2 3">
    <name type="scientific">Luteococcus japonicus</name>
    <dbReference type="NCBI Taxonomy" id="33984"/>
    <lineage>
        <taxon>Bacteria</taxon>
        <taxon>Bacillati</taxon>
        <taxon>Actinomycetota</taxon>
        <taxon>Actinomycetes</taxon>
        <taxon>Propionibacteriales</taxon>
        <taxon>Propionibacteriaceae</taxon>
        <taxon>Luteococcus</taxon>
    </lineage>
</organism>
<dbReference type="InterPro" id="IPR011138">
    <property type="entry name" value="Cytochrome_b-558"/>
</dbReference>
<gene>
    <name evidence="2" type="ORF">EDD41_3087</name>
</gene>
<feature type="transmembrane region" description="Helical" evidence="1">
    <location>
        <begin position="20"/>
        <end position="38"/>
    </location>
</feature>
<name>A0A3N1ZY80_9ACTN</name>
<dbReference type="EMBL" id="RKHG01000001">
    <property type="protein sequence ID" value="ROR55805.1"/>
    <property type="molecule type" value="Genomic_DNA"/>
</dbReference>
<feature type="transmembrane region" description="Helical" evidence="1">
    <location>
        <begin position="169"/>
        <end position="191"/>
    </location>
</feature>
<dbReference type="InterPro" id="IPR034804">
    <property type="entry name" value="SQR/QFR_C/D"/>
</dbReference>
<protein>
    <submittedName>
        <fullName evidence="2">Succinate dehydrogenase subunit C</fullName>
    </submittedName>
</protein>
<keyword evidence="1" id="KW-0472">Membrane</keyword>
<dbReference type="NCBIfam" id="TIGR02046">
    <property type="entry name" value="sdhC_b558_fam"/>
    <property type="match status" value="1"/>
</dbReference>
<feature type="transmembrane region" description="Helical" evidence="1">
    <location>
        <begin position="117"/>
        <end position="138"/>
    </location>
</feature>
<sequence length="238" mass="26428">MATTLNNHQRAARSTVAMKAIMAVTGLCLIGFLLMHMFGNTKLLLPDNGAEFNEYSHYLRRFLYPIVPPMWFLWAFRVFLLACIVLHMWSAAQLTGRKSRNVGGARYANKKNMESSFAARTMIWSGIILVLGLVMHLLHYTAQVLRPGYAAGVTDLDPFHRVLAGFSEWWVVLAYLVFMIAVCTHIFHGCASAFMTLGANVSAGSRKTLKSLSAIIAILLFIGFMVPPVMILTGVIGR</sequence>
<accession>A0A3N1ZY80</accession>
<keyword evidence="1" id="KW-1133">Transmembrane helix</keyword>
<dbReference type="CDD" id="cd03498">
    <property type="entry name" value="SQR_TypeB_2_TM"/>
    <property type="match status" value="1"/>
</dbReference>
<evidence type="ECO:0000313" key="3">
    <source>
        <dbReference type="Proteomes" id="UP000275749"/>
    </source>
</evidence>
<evidence type="ECO:0000313" key="2">
    <source>
        <dbReference type="EMBL" id="ROR55805.1"/>
    </source>
</evidence>
<dbReference type="Proteomes" id="UP000275749">
    <property type="component" value="Unassembled WGS sequence"/>
</dbReference>
<dbReference type="AlphaFoldDB" id="A0A3N1ZY80"/>
<evidence type="ECO:0000256" key="1">
    <source>
        <dbReference type="SAM" id="Phobius"/>
    </source>
</evidence>
<feature type="transmembrane region" description="Helical" evidence="1">
    <location>
        <begin position="71"/>
        <end position="96"/>
    </location>
</feature>
<comment type="caution">
    <text evidence="2">The sequence shown here is derived from an EMBL/GenBank/DDBJ whole genome shotgun (WGS) entry which is preliminary data.</text>
</comment>
<dbReference type="GO" id="GO:0016020">
    <property type="term" value="C:membrane"/>
    <property type="evidence" value="ECO:0007669"/>
    <property type="project" value="InterPro"/>
</dbReference>
<proteinExistence type="predicted"/>
<reference evidence="2 3" key="1">
    <citation type="submission" date="2018-11" db="EMBL/GenBank/DDBJ databases">
        <title>Sequencing the genomes of 1000 actinobacteria strains.</title>
        <authorList>
            <person name="Klenk H.-P."/>
        </authorList>
    </citation>
    <scope>NUCLEOTIDE SEQUENCE [LARGE SCALE GENOMIC DNA]</scope>
    <source>
        <strain evidence="2 3">DSM 10546</strain>
    </source>
</reference>
<feature type="transmembrane region" description="Helical" evidence="1">
    <location>
        <begin position="212"/>
        <end position="236"/>
    </location>
</feature>
<dbReference type="SUPFAM" id="SSF81343">
    <property type="entry name" value="Fumarate reductase respiratory complex transmembrane subunits"/>
    <property type="match status" value="1"/>
</dbReference>
<keyword evidence="1" id="KW-0812">Transmembrane</keyword>